<reference evidence="1 2" key="1">
    <citation type="journal article" date="2011" name="J. Bacteriol.">
        <title>Genome Sequence of an Ammonia-Oxidizing Soil Archaeon, "Candidatus Nitrosoarchaeum koreensis" MY1.</title>
        <authorList>
            <person name="Kim B.K."/>
            <person name="Jung M.Y."/>
            <person name="Yu D.S."/>
            <person name="Park S.J."/>
            <person name="Oh T.K."/>
            <person name="Rhee S.K."/>
            <person name="Kim J.F."/>
        </authorList>
    </citation>
    <scope>NUCLEOTIDE SEQUENCE [LARGE SCALE GENOMIC DNA]</scope>
    <source>
        <strain evidence="1 2">MY1</strain>
    </source>
</reference>
<sequence length="38" mass="4574">MKIKNQTYKNNIESEMNDLLHSTDKFLYRIKLMQGAKE</sequence>
<proteinExistence type="predicted"/>
<keyword evidence="2" id="KW-1185">Reference proteome</keyword>
<organism evidence="1 2">
    <name type="scientific">Nitrosarchaeum koreense MY1</name>
    <dbReference type="NCBI Taxonomy" id="1001994"/>
    <lineage>
        <taxon>Archaea</taxon>
        <taxon>Nitrososphaerota</taxon>
        <taxon>Nitrososphaeria</taxon>
        <taxon>Nitrosopumilales</taxon>
        <taxon>Nitrosopumilaceae</taxon>
        <taxon>Nitrosarchaeum</taxon>
    </lineage>
</organism>
<name>F9CWL6_9ARCH</name>
<dbReference type="AlphaFoldDB" id="F9CWL6"/>
<protein>
    <submittedName>
        <fullName evidence="1">Uncharacterized protein</fullName>
    </submittedName>
</protein>
<evidence type="ECO:0000313" key="2">
    <source>
        <dbReference type="Proteomes" id="UP000004440"/>
    </source>
</evidence>
<gene>
    <name evidence="1" type="ORF">MY1_0907</name>
</gene>
<accession>F9CWL6</accession>
<comment type="caution">
    <text evidence="1">The sequence shown here is derived from an EMBL/GenBank/DDBJ whole genome shotgun (WGS) entry which is preliminary data.</text>
</comment>
<evidence type="ECO:0000313" key="1">
    <source>
        <dbReference type="EMBL" id="EGP93668.1"/>
    </source>
</evidence>
<dbReference type="STRING" id="1001994.MY1_0907"/>
<dbReference type="EMBL" id="AFPU01000001">
    <property type="protein sequence ID" value="EGP93668.1"/>
    <property type="molecule type" value="Genomic_DNA"/>
</dbReference>
<dbReference type="Proteomes" id="UP000004440">
    <property type="component" value="Unassembled WGS sequence"/>
</dbReference>